<dbReference type="EMBL" id="CAXHTB010000014">
    <property type="protein sequence ID" value="CAL0320024.1"/>
    <property type="molecule type" value="Genomic_DNA"/>
</dbReference>
<comment type="caution">
    <text evidence="2">The sequence shown here is derived from an EMBL/GenBank/DDBJ whole genome shotgun (WGS) entry which is preliminary data.</text>
</comment>
<evidence type="ECO:0000259" key="1">
    <source>
        <dbReference type="Pfam" id="PF13456"/>
    </source>
</evidence>
<dbReference type="PANTHER" id="PTHR47723">
    <property type="entry name" value="OS05G0353850 PROTEIN"/>
    <property type="match status" value="1"/>
</dbReference>
<dbReference type="AlphaFoldDB" id="A0AAV1XEQ0"/>
<dbReference type="GO" id="GO:0004523">
    <property type="term" value="F:RNA-DNA hybrid ribonuclease activity"/>
    <property type="evidence" value="ECO:0007669"/>
    <property type="project" value="InterPro"/>
</dbReference>
<evidence type="ECO:0000313" key="3">
    <source>
        <dbReference type="Proteomes" id="UP001497480"/>
    </source>
</evidence>
<sequence>MKNRKDGDVVAIKATRYVSYTPPLSGFIELNVDAIYMGDDNHIGYGGVLRDTISTCIVGFSKFVGKGSVLLAELLGIRDGLILAWENKFRNIVRHSDSLMAVELSKRVPIGPEFNPATAIGPLNRPEAKRNSCPPLFPRQLEAKKLEN</sequence>
<name>A0AAV1XEQ0_LUPLU</name>
<accession>A0AAV1XEQ0</accession>
<dbReference type="PANTHER" id="PTHR47723:SF19">
    <property type="entry name" value="POLYNUCLEOTIDYL TRANSFERASE, RIBONUCLEASE H-LIKE SUPERFAMILY PROTEIN"/>
    <property type="match status" value="1"/>
</dbReference>
<protein>
    <recommendedName>
        <fullName evidence="1">RNase H type-1 domain-containing protein</fullName>
    </recommendedName>
</protein>
<dbReference type="InterPro" id="IPR053151">
    <property type="entry name" value="RNase_H-like"/>
</dbReference>
<dbReference type="InterPro" id="IPR044730">
    <property type="entry name" value="RNase_H-like_dom_plant"/>
</dbReference>
<evidence type="ECO:0000313" key="2">
    <source>
        <dbReference type="EMBL" id="CAL0320024.1"/>
    </source>
</evidence>
<dbReference type="Gene3D" id="3.30.420.10">
    <property type="entry name" value="Ribonuclease H-like superfamily/Ribonuclease H"/>
    <property type="match status" value="1"/>
</dbReference>
<organism evidence="2 3">
    <name type="scientific">Lupinus luteus</name>
    <name type="common">European yellow lupine</name>
    <dbReference type="NCBI Taxonomy" id="3873"/>
    <lineage>
        <taxon>Eukaryota</taxon>
        <taxon>Viridiplantae</taxon>
        <taxon>Streptophyta</taxon>
        <taxon>Embryophyta</taxon>
        <taxon>Tracheophyta</taxon>
        <taxon>Spermatophyta</taxon>
        <taxon>Magnoliopsida</taxon>
        <taxon>eudicotyledons</taxon>
        <taxon>Gunneridae</taxon>
        <taxon>Pentapetalae</taxon>
        <taxon>rosids</taxon>
        <taxon>fabids</taxon>
        <taxon>Fabales</taxon>
        <taxon>Fabaceae</taxon>
        <taxon>Papilionoideae</taxon>
        <taxon>50 kb inversion clade</taxon>
        <taxon>genistoids sensu lato</taxon>
        <taxon>core genistoids</taxon>
        <taxon>Genisteae</taxon>
        <taxon>Lupinus</taxon>
    </lineage>
</organism>
<dbReference type="SUPFAM" id="SSF53098">
    <property type="entry name" value="Ribonuclease H-like"/>
    <property type="match status" value="1"/>
</dbReference>
<dbReference type="Proteomes" id="UP001497480">
    <property type="component" value="Unassembled WGS sequence"/>
</dbReference>
<dbReference type="InterPro" id="IPR036397">
    <property type="entry name" value="RNaseH_sf"/>
</dbReference>
<proteinExistence type="predicted"/>
<dbReference type="InterPro" id="IPR012337">
    <property type="entry name" value="RNaseH-like_sf"/>
</dbReference>
<dbReference type="Pfam" id="PF13456">
    <property type="entry name" value="RVT_3"/>
    <property type="match status" value="1"/>
</dbReference>
<keyword evidence="3" id="KW-1185">Reference proteome</keyword>
<feature type="domain" description="RNase H type-1" evidence="1">
    <location>
        <begin position="31"/>
        <end position="106"/>
    </location>
</feature>
<dbReference type="CDD" id="cd06222">
    <property type="entry name" value="RNase_H_like"/>
    <property type="match status" value="1"/>
</dbReference>
<dbReference type="InterPro" id="IPR002156">
    <property type="entry name" value="RNaseH_domain"/>
</dbReference>
<dbReference type="GO" id="GO:0003676">
    <property type="term" value="F:nucleic acid binding"/>
    <property type="evidence" value="ECO:0007669"/>
    <property type="project" value="InterPro"/>
</dbReference>
<gene>
    <name evidence="2" type="ORF">LLUT_LOCUS21084</name>
</gene>
<reference evidence="2 3" key="1">
    <citation type="submission" date="2024-03" db="EMBL/GenBank/DDBJ databases">
        <authorList>
            <person name="Martinez-Hernandez J."/>
        </authorList>
    </citation>
    <scope>NUCLEOTIDE SEQUENCE [LARGE SCALE GENOMIC DNA]</scope>
</reference>